<evidence type="ECO:0000256" key="1">
    <source>
        <dbReference type="ARBA" id="ARBA00001400"/>
    </source>
</evidence>
<dbReference type="GO" id="GO:0004844">
    <property type="term" value="F:uracil DNA N-glycosylase activity"/>
    <property type="evidence" value="ECO:0007669"/>
    <property type="project" value="UniProtKB-EC"/>
</dbReference>
<keyword evidence="7" id="KW-0227">DNA damage</keyword>
<dbReference type="AlphaFoldDB" id="A0ABD5Y6P2"/>
<feature type="domain" description="Uracil-DNA glycosylase-like" evidence="12">
    <location>
        <begin position="29"/>
        <end position="175"/>
    </location>
</feature>
<comment type="catalytic activity">
    <reaction evidence="1">
        <text>Hydrolyzes single-stranded DNA or mismatched double-stranded DNA and polynucleotides, releasing free uracil.</text>
        <dbReference type="EC" id="3.2.2.27"/>
    </reaction>
</comment>
<name>A0ABD5Y6P2_9EURY</name>
<dbReference type="CDD" id="cd10030">
    <property type="entry name" value="UDG-F4_TTUDGA_SPO1dp_like"/>
    <property type="match status" value="1"/>
</dbReference>
<sequence>MAEFDFEVLFAEELDAVPDEFVDRSRFVPGAGPLDAAIAFVGEAPGATEVEEGEPFVGRAGSRLDSLFETTGIDRETVYVTNLVKVRPPENRDPTADERRAWKPLLEAELDRVDPAIVVTLGAVASGALLDSDEPIRDLRDETYEVDGRLVLPTYHPAATFYVDDLEPMLERDLRVAREIAEGE</sequence>
<comment type="similarity">
    <text evidence="2">Belongs to the uracil-DNA glycosylase (UDG) superfamily. Type 4 (UDGa) family.</text>
</comment>
<dbReference type="PANTHER" id="PTHR33693">
    <property type="entry name" value="TYPE-5 URACIL-DNA GLYCOSYLASE"/>
    <property type="match status" value="1"/>
</dbReference>
<evidence type="ECO:0000256" key="8">
    <source>
        <dbReference type="ARBA" id="ARBA00022801"/>
    </source>
</evidence>
<keyword evidence="11" id="KW-0234">DNA repair</keyword>
<dbReference type="SMART" id="SM00986">
    <property type="entry name" value="UDG"/>
    <property type="match status" value="1"/>
</dbReference>
<dbReference type="EMBL" id="JBHTAS010000003">
    <property type="protein sequence ID" value="MFC7143010.1"/>
    <property type="molecule type" value="Genomic_DNA"/>
</dbReference>
<keyword evidence="6" id="KW-0479">Metal-binding</keyword>
<reference evidence="13" key="1">
    <citation type="journal article" date="2014" name="Int. J. Syst. Evol. Microbiol.">
        <title>Complete genome sequence of Corynebacterium casei LMG S-19264T (=DSM 44701T), isolated from a smear-ripened cheese.</title>
        <authorList>
            <consortium name="US DOE Joint Genome Institute (JGI-PGF)"/>
            <person name="Walter F."/>
            <person name="Albersmeier A."/>
            <person name="Kalinowski J."/>
            <person name="Ruckert C."/>
        </authorList>
    </citation>
    <scope>NUCLEOTIDE SEQUENCE [LARGE SCALE GENOMIC DNA]</scope>
    <source>
        <strain evidence="13">NBRC 111756</strain>
    </source>
</reference>
<dbReference type="Gene3D" id="3.40.470.10">
    <property type="entry name" value="Uracil-DNA glycosylase-like domain"/>
    <property type="match status" value="1"/>
</dbReference>
<dbReference type="PANTHER" id="PTHR33693:SF1">
    <property type="entry name" value="TYPE-4 URACIL-DNA GLYCOSYLASE"/>
    <property type="match status" value="1"/>
</dbReference>
<dbReference type="EC" id="3.2.2.27" evidence="3"/>
<keyword evidence="9" id="KW-0408">Iron</keyword>
<dbReference type="GO" id="GO:0051539">
    <property type="term" value="F:4 iron, 4 sulfur cluster binding"/>
    <property type="evidence" value="ECO:0007669"/>
    <property type="project" value="UniProtKB-KW"/>
</dbReference>
<dbReference type="InterPro" id="IPR005122">
    <property type="entry name" value="Uracil-DNA_glycosylase-like"/>
</dbReference>
<dbReference type="SUPFAM" id="SSF52141">
    <property type="entry name" value="Uracil-DNA glycosylase-like"/>
    <property type="match status" value="1"/>
</dbReference>
<reference evidence="15" key="2">
    <citation type="journal article" date="2019" name="Int. J. Syst. Evol. Microbiol.">
        <title>The Global Catalogue of Microorganisms (GCM) 10K type strain sequencing project: providing services to taxonomists for standard genome sequencing and annotation.</title>
        <authorList>
            <consortium name="The Broad Institute Genomics Platform"/>
            <consortium name="The Broad Institute Genome Sequencing Center for Infectious Disease"/>
            <person name="Wu L."/>
            <person name="Ma J."/>
        </authorList>
    </citation>
    <scope>NUCLEOTIDE SEQUENCE [LARGE SCALE GENOMIC DNA]</scope>
    <source>
        <strain evidence="15">XZYJT29</strain>
    </source>
</reference>
<reference evidence="13" key="3">
    <citation type="submission" date="2024-09" db="EMBL/GenBank/DDBJ databases">
        <authorList>
            <person name="Sun Q."/>
        </authorList>
    </citation>
    <scope>NUCLEOTIDE SEQUENCE</scope>
    <source>
        <strain evidence="13">NBRC 111756</strain>
    </source>
</reference>
<evidence type="ECO:0000313" key="14">
    <source>
        <dbReference type="EMBL" id="MFC7143111.1"/>
    </source>
</evidence>
<evidence type="ECO:0000256" key="4">
    <source>
        <dbReference type="ARBA" id="ARBA00019403"/>
    </source>
</evidence>
<evidence type="ECO:0000256" key="9">
    <source>
        <dbReference type="ARBA" id="ARBA00023004"/>
    </source>
</evidence>
<proteinExistence type="inferred from homology"/>
<dbReference type="SMART" id="SM00987">
    <property type="entry name" value="UreE_C"/>
    <property type="match status" value="1"/>
</dbReference>
<dbReference type="RefSeq" id="WP_382261912.1">
    <property type="nucleotide sequence ID" value="NZ_JBHTAS010000003.1"/>
</dbReference>
<evidence type="ECO:0000256" key="11">
    <source>
        <dbReference type="ARBA" id="ARBA00023204"/>
    </source>
</evidence>
<dbReference type="InterPro" id="IPR051536">
    <property type="entry name" value="UDG_Type-4/5"/>
</dbReference>
<protein>
    <recommendedName>
        <fullName evidence="4">Type-4 uracil-DNA glycosylase</fullName>
        <ecNumber evidence="3">3.2.2.27</ecNumber>
    </recommendedName>
</protein>
<dbReference type="GO" id="GO:0006281">
    <property type="term" value="P:DNA repair"/>
    <property type="evidence" value="ECO:0007669"/>
    <property type="project" value="UniProtKB-KW"/>
</dbReference>
<dbReference type="EMBL" id="JBHTAS010000003">
    <property type="protein sequence ID" value="MFC7143111.1"/>
    <property type="molecule type" value="Genomic_DNA"/>
</dbReference>
<evidence type="ECO:0000256" key="10">
    <source>
        <dbReference type="ARBA" id="ARBA00023014"/>
    </source>
</evidence>
<evidence type="ECO:0000256" key="5">
    <source>
        <dbReference type="ARBA" id="ARBA00022485"/>
    </source>
</evidence>
<evidence type="ECO:0000256" key="3">
    <source>
        <dbReference type="ARBA" id="ARBA00012030"/>
    </source>
</evidence>
<dbReference type="Pfam" id="PF03167">
    <property type="entry name" value="UDG"/>
    <property type="match status" value="1"/>
</dbReference>
<evidence type="ECO:0000256" key="2">
    <source>
        <dbReference type="ARBA" id="ARBA00006521"/>
    </source>
</evidence>
<gene>
    <name evidence="13" type="ORF">ACFQMA_24715</name>
    <name evidence="14" type="ORF">ACFQMA_25260</name>
</gene>
<evidence type="ECO:0000259" key="12">
    <source>
        <dbReference type="SMART" id="SM00986"/>
    </source>
</evidence>
<evidence type="ECO:0000256" key="6">
    <source>
        <dbReference type="ARBA" id="ARBA00022723"/>
    </source>
</evidence>
<accession>A0ABD5Y6P2</accession>
<keyword evidence="5" id="KW-0004">4Fe-4S</keyword>
<evidence type="ECO:0000313" key="13">
    <source>
        <dbReference type="EMBL" id="MFC7143010.1"/>
    </source>
</evidence>
<dbReference type="NCBIfam" id="TIGR00758">
    <property type="entry name" value="UDG_fam4"/>
    <property type="match status" value="1"/>
</dbReference>
<keyword evidence="10" id="KW-0411">Iron-sulfur</keyword>
<keyword evidence="15" id="KW-1185">Reference proteome</keyword>
<dbReference type="Proteomes" id="UP001596432">
    <property type="component" value="Unassembled WGS sequence"/>
</dbReference>
<evidence type="ECO:0000313" key="15">
    <source>
        <dbReference type="Proteomes" id="UP001596432"/>
    </source>
</evidence>
<organism evidence="13 15">
    <name type="scientific">Halosimplex aquaticum</name>
    <dbReference type="NCBI Taxonomy" id="3026162"/>
    <lineage>
        <taxon>Archaea</taxon>
        <taxon>Methanobacteriati</taxon>
        <taxon>Methanobacteriota</taxon>
        <taxon>Stenosarchaea group</taxon>
        <taxon>Halobacteria</taxon>
        <taxon>Halobacteriales</taxon>
        <taxon>Haloarculaceae</taxon>
        <taxon>Halosimplex</taxon>
    </lineage>
</organism>
<comment type="caution">
    <text evidence="13">The sequence shown here is derived from an EMBL/GenBank/DDBJ whole genome shotgun (WGS) entry which is preliminary data.</text>
</comment>
<evidence type="ECO:0000256" key="7">
    <source>
        <dbReference type="ARBA" id="ARBA00022763"/>
    </source>
</evidence>
<dbReference type="GO" id="GO:0046872">
    <property type="term" value="F:metal ion binding"/>
    <property type="evidence" value="ECO:0007669"/>
    <property type="project" value="UniProtKB-KW"/>
</dbReference>
<keyword evidence="13" id="KW-0326">Glycosidase</keyword>
<dbReference type="InterPro" id="IPR005273">
    <property type="entry name" value="Ura-DNA_glyco_family4"/>
</dbReference>
<dbReference type="InterPro" id="IPR036895">
    <property type="entry name" value="Uracil-DNA_glycosylase-like_sf"/>
</dbReference>
<keyword evidence="8 13" id="KW-0378">Hydrolase</keyword>